<dbReference type="EMBL" id="JASNRB020000036">
    <property type="protein sequence ID" value="MFJ1472164.1"/>
    <property type="molecule type" value="Genomic_DNA"/>
</dbReference>
<evidence type="ECO:0000313" key="1">
    <source>
        <dbReference type="EMBL" id="MFJ1472164.1"/>
    </source>
</evidence>
<comment type="caution">
    <text evidence="1">The sequence shown here is derived from an EMBL/GenBank/DDBJ whole genome shotgun (WGS) entry which is preliminary data.</text>
</comment>
<accession>A0ACC7MKN4</accession>
<sequence>MDKREWGWRLKAGMAAGCVLLLGACSEKAKVDLSQQLGGNPELPKAQNFLVPPMQVPDGVGWKGAAKPQVAPGLQIEKIASGLLHPRQLLVLPNQDVLVVEANGPGEEAVTTPKQVIAGIIKGRSGKGGKGGNRITLLRKKPGSSVEWEQHVYIEHLHSPFGIQLVGDTLYVANTGNIMKYHYTPGETRMSDPGTELGDLPSTVNHHWTKALLASPDGKKLYVGSGSNSNITENGLEVEYRRAAVLEVDTATGASRVFASGIRNPTGLQWEPQSGKLWAIANERDEIGADLVPDYLTSVKEKGFYGWPYSYYGQHVDDRVQPQRPDLVKTAVKPDYALGSHVAALGLLFYTGDALPRYKRGAFVAEHGSWDRSPLSGYQVVYVPFENGMPKGAAQPVVTGFHSVDEKELYGAPVGMAQDAAGALLIADDVGNVVWRVTSTSH</sequence>
<gene>
    <name evidence="1" type="ORF">QPK29_031000</name>
</gene>
<proteinExistence type="predicted"/>
<keyword evidence="2" id="KW-1185">Reference proteome</keyword>
<organism evidence="1 2">
    <name type="scientific">Massilia orientalis</name>
    <dbReference type="NCBI Taxonomy" id="3050128"/>
    <lineage>
        <taxon>Bacteria</taxon>
        <taxon>Pseudomonadati</taxon>
        <taxon>Pseudomonadota</taxon>
        <taxon>Betaproteobacteria</taxon>
        <taxon>Burkholderiales</taxon>
        <taxon>Oxalobacteraceae</taxon>
        <taxon>Telluria group</taxon>
        <taxon>Massilia</taxon>
    </lineage>
</organism>
<protein>
    <submittedName>
        <fullName evidence="1">Sorbosone dehydrogenase family protein</fullName>
    </submittedName>
</protein>
<reference evidence="1" key="1">
    <citation type="submission" date="2024-11" db="EMBL/GenBank/DDBJ databases">
        <title>Description of Massilia orientalis sp. nov., isolated from rhizosphere soil of Ageratina adenophora.</title>
        <authorList>
            <person name="Wang Y."/>
        </authorList>
    </citation>
    <scope>NUCLEOTIDE SEQUENCE</scope>
    <source>
        <strain evidence="1">YIM B02787</strain>
    </source>
</reference>
<dbReference type="Proteomes" id="UP001168096">
    <property type="component" value="Unassembled WGS sequence"/>
</dbReference>
<name>A0ACC7MKN4_9BURK</name>
<evidence type="ECO:0000313" key="2">
    <source>
        <dbReference type="Proteomes" id="UP001168096"/>
    </source>
</evidence>